<organism evidence="3 4">
    <name type="scientific">Collinsella intestinalis</name>
    <dbReference type="NCBI Taxonomy" id="147207"/>
    <lineage>
        <taxon>Bacteria</taxon>
        <taxon>Bacillati</taxon>
        <taxon>Actinomycetota</taxon>
        <taxon>Coriobacteriia</taxon>
        <taxon>Coriobacteriales</taxon>
        <taxon>Coriobacteriaceae</taxon>
        <taxon>Collinsella</taxon>
    </lineage>
</organism>
<accession>A0A943BPS4</accession>
<feature type="domain" description="DUF4143" evidence="2">
    <location>
        <begin position="222"/>
        <end position="383"/>
    </location>
</feature>
<reference evidence="3" key="1">
    <citation type="submission" date="2021-02" db="EMBL/GenBank/DDBJ databases">
        <title>Infant gut strain persistence is associated with maternal origin, phylogeny, and functional potential including surface adhesion and iron acquisition.</title>
        <authorList>
            <person name="Lou Y.C."/>
        </authorList>
    </citation>
    <scope>NUCLEOTIDE SEQUENCE</scope>
    <source>
        <strain evidence="3">L3_128_245G1_dasL3_128_245G1_concoct_49</strain>
    </source>
</reference>
<evidence type="ECO:0000313" key="3">
    <source>
        <dbReference type="EMBL" id="MBS5147589.1"/>
    </source>
</evidence>
<dbReference type="PANTHER" id="PTHR33295:SF7">
    <property type="entry name" value="ATPASE"/>
    <property type="match status" value="1"/>
</dbReference>
<dbReference type="InterPro" id="IPR025420">
    <property type="entry name" value="DUF4143"/>
</dbReference>
<name>A0A943BPS4_9ACTN</name>
<protein>
    <submittedName>
        <fullName evidence="3">ATP-binding protein</fullName>
    </submittedName>
</protein>
<dbReference type="AlphaFoldDB" id="A0A943BPS4"/>
<evidence type="ECO:0000313" key="4">
    <source>
        <dbReference type="Proteomes" id="UP000738879"/>
    </source>
</evidence>
<dbReference type="Proteomes" id="UP000738879">
    <property type="component" value="Unassembled WGS sequence"/>
</dbReference>
<evidence type="ECO:0000259" key="1">
    <source>
        <dbReference type="Pfam" id="PF13173"/>
    </source>
</evidence>
<dbReference type="InterPro" id="IPR041682">
    <property type="entry name" value="AAA_14"/>
</dbReference>
<comment type="caution">
    <text evidence="3">The sequence shown here is derived from an EMBL/GenBank/DDBJ whole genome shotgun (WGS) entry which is preliminary data.</text>
</comment>
<dbReference type="GO" id="GO:0005524">
    <property type="term" value="F:ATP binding"/>
    <property type="evidence" value="ECO:0007669"/>
    <property type="project" value="UniProtKB-KW"/>
</dbReference>
<evidence type="ECO:0000259" key="2">
    <source>
        <dbReference type="Pfam" id="PF13635"/>
    </source>
</evidence>
<gene>
    <name evidence="3" type="ORF">KHY67_07850</name>
</gene>
<dbReference type="SUPFAM" id="SSF52540">
    <property type="entry name" value="P-loop containing nucleoside triphosphate hydrolases"/>
    <property type="match status" value="1"/>
</dbReference>
<dbReference type="Pfam" id="PF13635">
    <property type="entry name" value="DUF4143"/>
    <property type="match status" value="1"/>
</dbReference>
<feature type="domain" description="AAA" evidence="1">
    <location>
        <begin position="17"/>
        <end position="152"/>
    </location>
</feature>
<keyword evidence="3" id="KW-0067">ATP-binding</keyword>
<dbReference type="Pfam" id="PF13173">
    <property type="entry name" value="AAA_14"/>
    <property type="match status" value="1"/>
</dbReference>
<dbReference type="EMBL" id="JAGZJA010000012">
    <property type="protein sequence ID" value="MBS5147589.1"/>
    <property type="molecule type" value="Genomic_DNA"/>
</dbReference>
<sequence>MDRFLLERLKSWQSDSNRKPLILRGARQVGKTWLLQEFGKTCFDNVAYVRLEDNAAMSQLFEGSLDPRRIVTGISAATGEPINPHTTLVILDEVQAVPRALTALKYFCEEAPEYAIAVAGSLLGVALNAGISFPVGKVTFFDLYPLNFREFLLAMGESALEGSISSLDFDMMNVFKERYEDLLRLYYFIGGMPEVVSTYVRTRDFSKVRALQQDILEAYRGDFAKHSGATIGERCRLIFESIPRHLAKENKKFVYGVVKKGARGRDLDDALQFLIDAGLVLKVNRISAPGVPLSAYVDEASFKLFCVDVGLLGALAKLDSSVILEGSALFTHFKGAMAEQYVCQQLVGDCGLDPYYWSAPKSAAEVDFVAQMGEFVVPIEVKAEENLRAKSLASFCKNNGIEHAVRTSLSGFRRESWLTNVPLYAIGRLSQIDIHATL</sequence>
<proteinExistence type="predicted"/>
<dbReference type="InterPro" id="IPR027417">
    <property type="entry name" value="P-loop_NTPase"/>
</dbReference>
<keyword evidence="3" id="KW-0547">Nucleotide-binding</keyword>
<dbReference type="PANTHER" id="PTHR33295">
    <property type="entry name" value="ATPASE"/>
    <property type="match status" value="1"/>
</dbReference>